<sequence length="168" mass="18441">MEGEGNGCAGVAPSADRPQRTEKPVELLPAKPTKASTTKPPAPTSAIWDAYAAAYRQRYGAEPVRNAKVNGQLAQLLTRLGADEAPQVAAFYVWNNNRYYAQKMHAVDCLLADAEKLRTEWFTGRRMTAKAASEADRLQEDGEMWGRIAEIHATRDAEALRGGDHGRD</sequence>
<dbReference type="RefSeq" id="YP_010078767.1">
    <property type="nucleotide sequence ID" value="NC_054964.1"/>
</dbReference>
<accession>A0A345GTW6</accession>
<organism evidence="2 3">
    <name type="scientific">Ralstonia phage GP4</name>
    <dbReference type="NCBI Taxonomy" id="2282904"/>
    <lineage>
        <taxon>Viruses</taxon>
        <taxon>Duplodnaviria</taxon>
        <taxon>Heunggongvirae</taxon>
        <taxon>Uroviricota</taxon>
        <taxon>Caudoviricetes</taxon>
        <taxon>Gervaisevirus</taxon>
        <taxon>Gervaisevirus GP4</taxon>
    </lineage>
</organism>
<protein>
    <submittedName>
        <fullName evidence="2">Uncharacterized protein</fullName>
    </submittedName>
</protein>
<keyword evidence="3" id="KW-1185">Reference proteome</keyword>
<evidence type="ECO:0000256" key="1">
    <source>
        <dbReference type="SAM" id="MobiDB-lite"/>
    </source>
</evidence>
<feature type="region of interest" description="Disordered" evidence="1">
    <location>
        <begin position="1"/>
        <end position="42"/>
    </location>
</feature>
<dbReference type="Proteomes" id="UP000259464">
    <property type="component" value="Segment"/>
</dbReference>
<dbReference type="EMBL" id="MH638294">
    <property type="protein sequence ID" value="AXG67730.1"/>
    <property type="molecule type" value="Genomic_DNA"/>
</dbReference>
<evidence type="ECO:0000313" key="3">
    <source>
        <dbReference type="Proteomes" id="UP000259464"/>
    </source>
</evidence>
<feature type="compositionally biased region" description="Low complexity" evidence="1">
    <location>
        <begin position="29"/>
        <end position="42"/>
    </location>
</feature>
<proteinExistence type="predicted"/>
<dbReference type="GeneID" id="65067695"/>
<evidence type="ECO:0000313" key="2">
    <source>
        <dbReference type="EMBL" id="AXG67730.1"/>
    </source>
</evidence>
<name>A0A345GTW6_9CAUD</name>
<dbReference type="KEGG" id="vg:65067695"/>
<reference evidence="2 3" key="1">
    <citation type="submission" date="2018-07" db="EMBL/GenBank/DDBJ databases">
        <title>Complete sequence of phage GP4.</title>
        <authorList>
            <person name="Wang R."/>
            <person name="Tong Y."/>
            <person name="Liu H."/>
        </authorList>
    </citation>
    <scope>NUCLEOTIDE SEQUENCE [LARGE SCALE GENOMIC DNA]</scope>
</reference>